<dbReference type="PANTHER" id="PTHR28055">
    <property type="entry name" value="ALTERED INHERITANCE OF MITOCHONDRIA PROTEIN 41, MITOCHONDRIAL"/>
    <property type="match status" value="1"/>
</dbReference>
<gene>
    <name evidence="1" type="ORF">SAMN05421780_11215</name>
</gene>
<sequence>MALKQQIDADIKAAMLAKDKETLSALRAIKSLILLAETKEGGNGELSAADELGLLTKAAKQRRESADIFKTQNREDLAQVEIAQLAVIERYLPKQLSAEELKEKLTAIIAQVGAKAPSDMGKVMGVASKELAGMADGKAISETVKALLANA</sequence>
<dbReference type="OrthoDB" id="9788127at2"/>
<dbReference type="InterPro" id="IPR019004">
    <property type="entry name" value="YqeY/Aim41"/>
</dbReference>
<organism evidence="1 2">
    <name type="scientific">Flexibacter flexilis DSM 6793</name>
    <dbReference type="NCBI Taxonomy" id="927664"/>
    <lineage>
        <taxon>Bacteria</taxon>
        <taxon>Pseudomonadati</taxon>
        <taxon>Bacteroidota</taxon>
        <taxon>Cytophagia</taxon>
        <taxon>Cytophagales</taxon>
        <taxon>Flexibacteraceae</taxon>
        <taxon>Flexibacter</taxon>
    </lineage>
</organism>
<dbReference type="GO" id="GO:0016884">
    <property type="term" value="F:carbon-nitrogen ligase activity, with glutamine as amido-N-donor"/>
    <property type="evidence" value="ECO:0007669"/>
    <property type="project" value="InterPro"/>
</dbReference>
<dbReference type="SUPFAM" id="SSF89095">
    <property type="entry name" value="GatB/YqeY motif"/>
    <property type="match status" value="1"/>
</dbReference>
<dbReference type="AlphaFoldDB" id="A0A1I1N0D0"/>
<keyword evidence="2" id="KW-1185">Reference proteome</keyword>
<evidence type="ECO:0008006" key="3">
    <source>
        <dbReference type="Google" id="ProtNLM"/>
    </source>
</evidence>
<dbReference type="Gene3D" id="1.10.10.410">
    <property type="match status" value="1"/>
</dbReference>
<dbReference type="Proteomes" id="UP000199514">
    <property type="component" value="Unassembled WGS sequence"/>
</dbReference>
<dbReference type="InterPro" id="IPR003789">
    <property type="entry name" value="Asn/Gln_tRNA_amidoTrase-B-like"/>
</dbReference>
<dbReference type="EMBL" id="FOLE01000012">
    <property type="protein sequence ID" value="SFC91087.1"/>
    <property type="molecule type" value="Genomic_DNA"/>
</dbReference>
<name>A0A1I1N0D0_9BACT</name>
<dbReference type="RefSeq" id="WP_091516001.1">
    <property type="nucleotide sequence ID" value="NZ_FOLE01000012.1"/>
</dbReference>
<dbReference type="STRING" id="927664.SAMN05421780_11215"/>
<protein>
    <recommendedName>
        <fullName evidence="3">Glutamyl-tRNA amidotransferase</fullName>
    </recommendedName>
</protein>
<dbReference type="InterPro" id="IPR023168">
    <property type="entry name" value="GatB_Yqey_C_2"/>
</dbReference>
<reference evidence="1 2" key="1">
    <citation type="submission" date="2016-10" db="EMBL/GenBank/DDBJ databases">
        <authorList>
            <person name="de Groot N.N."/>
        </authorList>
    </citation>
    <scope>NUCLEOTIDE SEQUENCE [LARGE SCALE GENOMIC DNA]</scope>
    <source>
        <strain evidence="1 2">DSM 6793</strain>
    </source>
</reference>
<proteinExistence type="predicted"/>
<accession>A0A1I1N0D0</accession>
<dbReference type="Pfam" id="PF09424">
    <property type="entry name" value="YqeY"/>
    <property type="match status" value="1"/>
</dbReference>
<dbReference type="PANTHER" id="PTHR28055:SF1">
    <property type="entry name" value="ALTERED INHERITANCE OF MITOCHONDRIA PROTEIN 41, MITOCHONDRIAL"/>
    <property type="match status" value="1"/>
</dbReference>
<evidence type="ECO:0000313" key="2">
    <source>
        <dbReference type="Proteomes" id="UP000199514"/>
    </source>
</evidence>
<dbReference type="Gene3D" id="1.10.1510.10">
    <property type="entry name" value="Uncharacterised protein YqeY/AIM41 PF09424, N-terminal domain"/>
    <property type="match status" value="1"/>
</dbReference>
<dbReference type="InterPro" id="IPR042184">
    <property type="entry name" value="YqeY/Aim41_N"/>
</dbReference>
<evidence type="ECO:0000313" key="1">
    <source>
        <dbReference type="EMBL" id="SFC91087.1"/>
    </source>
</evidence>